<accession>A0ABU0RVA9</accession>
<comment type="similarity">
    <text evidence="1">Belongs to the flavin-dependent halogenase family. Bacterial tryptophan halogenase subfamily.</text>
</comment>
<protein>
    <submittedName>
        <fullName evidence="4">Flavin-dependent dehydrogenase</fullName>
    </submittedName>
</protein>
<dbReference type="RefSeq" id="WP_307629400.1">
    <property type="nucleotide sequence ID" value="NZ_JAUSZS010000007.1"/>
</dbReference>
<feature type="compositionally biased region" description="Gly residues" evidence="2">
    <location>
        <begin position="157"/>
        <end position="214"/>
    </location>
</feature>
<organism evidence="4 5">
    <name type="scientific">Streptomyces turgidiscabies</name>
    <dbReference type="NCBI Taxonomy" id="85558"/>
    <lineage>
        <taxon>Bacteria</taxon>
        <taxon>Bacillati</taxon>
        <taxon>Actinomycetota</taxon>
        <taxon>Actinomycetes</taxon>
        <taxon>Kitasatosporales</taxon>
        <taxon>Streptomycetaceae</taxon>
        <taxon>Streptomyces</taxon>
    </lineage>
</organism>
<sequence length="439" mass="44224">MSAALPPGADTYDVVVAGGGPAGCAAALMLARAGRTVLLADAGTGPPKVGETLVPAGRVLLGDLGVADSVLDSGHLPCYGSLSAWGSADLHAVDFINDPHGHGWHLDRRLFDRRLRDASRAAGADVAEGTAVRETVRMPDGGWTLVLRGGMGPAGGGSGCGSGSASGPGGGSGSAGGGGSGGGSGSGSGGESASGGGSGSAGGGGSGGGSGSGGERTVRCRWVIDATGRAAAIAVRCGARRRVRDRLTALYVPLEADPLDTDRRSLVESDEDGWWYTAPQPSGERLVAYFTDTDLPAATHTARHFHRRMSATLHVSRWVHGDGPPATSPTAPRRAAAHTAHLDRVYGDGWTAAGDAAVAFDPLSSQGVLTALYTGLSAGLAVDAQLSGVPDGADSALAAYADQVGAARSAYLRGHRVIHAQEARWTDRSFWARRLADVP</sequence>
<proteinExistence type="inferred from homology"/>
<dbReference type="Pfam" id="PF01494">
    <property type="entry name" value="FAD_binding_3"/>
    <property type="match status" value="1"/>
</dbReference>
<dbReference type="Gene3D" id="3.50.50.60">
    <property type="entry name" value="FAD/NAD(P)-binding domain"/>
    <property type="match status" value="2"/>
</dbReference>
<dbReference type="InterPro" id="IPR036188">
    <property type="entry name" value="FAD/NAD-bd_sf"/>
</dbReference>
<evidence type="ECO:0000313" key="4">
    <source>
        <dbReference type="EMBL" id="MDQ0935934.1"/>
    </source>
</evidence>
<keyword evidence="5" id="KW-1185">Reference proteome</keyword>
<evidence type="ECO:0000256" key="1">
    <source>
        <dbReference type="ARBA" id="ARBA00038396"/>
    </source>
</evidence>
<dbReference type="EMBL" id="JAUSZS010000007">
    <property type="protein sequence ID" value="MDQ0935934.1"/>
    <property type="molecule type" value="Genomic_DNA"/>
</dbReference>
<dbReference type="Proteomes" id="UP001223072">
    <property type="component" value="Unassembled WGS sequence"/>
</dbReference>
<name>A0ABU0RVA9_9ACTN</name>
<comment type="caution">
    <text evidence="4">The sequence shown here is derived from an EMBL/GenBank/DDBJ whole genome shotgun (WGS) entry which is preliminary data.</text>
</comment>
<feature type="region of interest" description="Disordered" evidence="2">
    <location>
        <begin position="157"/>
        <end position="215"/>
    </location>
</feature>
<dbReference type="PRINTS" id="PR00420">
    <property type="entry name" value="RNGMNOXGNASE"/>
</dbReference>
<gene>
    <name evidence="4" type="ORF">QFZ49_005906</name>
</gene>
<dbReference type="InterPro" id="IPR002938">
    <property type="entry name" value="FAD-bd"/>
</dbReference>
<dbReference type="InterPro" id="IPR050816">
    <property type="entry name" value="Flavin-dep_Halogenase_NPB"/>
</dbReference>
<dbReference type="PANTHER" id="PTHR43747:SF1">
    <property type="entry name" value="SLR1998 PROTEIN"/>
    <property type="match status" value="1"/>
</dbReference>
<feature type="domain" description="FAD-binding" evidence="3">
    <location>
        <begin position="12"/>
        <end position="134"/>
    </location>
</feature>
<reference evidence="4 5" key="1">
    <citation type="submission" date="2023-07" db="EMBL/GenBank/DDBJ databases">
        <title>Comparative genomics of wheat-associated soil bacteria to identify genetic determinants of phenazine resistance.</title>
        <authorList>
            <person name="Mouncey N."/>
        </authorList>
    </citation>
    <scope>NUCLEOTIDE SEQUENCE [LARGE SCALE GENOMIC DNA]</scope>
    <source>
        <strain evidence="4 5">W2I16</strain>
    </source>
</reference>
<dbReference type="SUPFAM" id="SSF51905">
    <property type="entry name" value="FAD/NAD(P)-binding domain"/>
    <property type="match status" value="1"/>
</dbReference>
<dbReference type="PANTHER" id="PTHR43747">
    <property type="entry name" value="FAD-BINDING PROTEIN"/>
    <property type="match status" value="1"/>
</dbReference>
<evidence type="ECO:0000256" key="2">
    <source>
        <dbReference type="SAM" id="MobiDB-lite"/>
    </source>
</evidence>
<evidence type="ECO:0000259" key="3">
    <source>
        <dbReference type="Pfam" id="PF01494"/>
    </source>
</evidence>
<evidence type="ECO:0000313" key="5">
    <source>
        <dbReference type="Proteomes" id="UP001223072"/>
    </source>
</evidence>